<accession>A0A395S3T0</accession>
<name>A0A395S3T0_9HYPO</name>
<dbReference type="EMBL" id="PXOG01000211">
    <property type="protein sequence ID" value="RGP67066.1"/>
    <property type="molecule type" value="Genomic_DNA"/>
</dbReference>
<gene>
    <name evidence="1" type="ORF">FLONG3_8629</name>
</gene>
<reference evidence="1 2" key="1">
    <citation type="journal article" date="2018" name="PLoS Pathog.">
        <title>Evolution of structural diversity of trichothecenes, a family of toxins produced by plant pathogenic and entomopathogenic fungi.</title>
        <authorList>
            <person name="Proctor R.H."/>
            <person name="McCormick S.P."/>
            <person name="Kim H.S."/>
            <person name="Cardoza R.E."/>
            <person name="Stanley A.M."/>
            <person name="Lindo L."/>
            <person name="Kelly A."/>
            <person name="Brown D.W."/>
            <person name="Lee T."/>
            <person name="Vaughan M.M."/>
            <person name="Alexander N.J."/>
            <person name="Busman M."/>
            <person name="Gutierrez S."/>
        </authorList>
    </citation>
    <scope>NUCLEOTIDE SEQUENCE [LARGE SCALE GENOMIC DNA]</scope>
    <source>
        <strain evidence="1 2">NRRL 20695</strain>
    </source>
</reference>
<comment type="caution">
    <text evidence="1">The sequence shown here is derived from an EMBL/GenBank/DDBJ whole genome shotgun (WGS) entry which is preliminary data.</text>
</comment>
<evidence type="ECO:0000313" key="2">
    <source>
        <dbReference type="Proteomes" id="UP000266234"/>
    </source>
</evidence>
<proteinExistence type="predicted"/>
<evidence type="ECO:0000313" key="1">
    <source>
        <dbReference type="EMBL" id="RGP67066.1"/>
    </source>
</evidence>
<dbReference type="OrthoDB" id="5008941at2759"/>
<protein>
    <submittedName>
        <fullName evidence="1">Uncharacterized protein</fullName>
    </submittedName>
</protein>
<sequence length="81" mass="9233">MLVPYYLPTAYHTNVSHIAENFLFMGLPKFKTGVQKCKHCKKKLPSSNRLIVAYEVRNKGLCMTVRPTAPKQPKAKVKIDD</sequence>
<dbReference type="AlphaFoldDB" id="A0A395S3T0"/>
<dbReference type="Proteomes" id="UP000266234">
    <property type="component" value="Unassembled WGS sequence"/>
</dbReference>
<keyword evidence="2" id="KW-1185">Reference proteome</keyword>
<organism evidence="1 2">
    <name type="scientific">Fusarium longipes</name>
    <dbReference type="NCBI Taxonomy" id="694270"/>
    <lineage>
        <taxon>Eukaryota</taxon>
        <taxon>Fungi</taxon>
        <taxon>Dikarya</taxon>
        <taxon>Ascomycota</taxon>
        <taxon>Pezizomycotina</taxon>
        <taxon>Sordariomycetes</taxon>
        <taxon>Hypocreomycetidae</taxon>
        <taxon>Hypocreales</taxon>
        <taxon>Nectriaceae</taxon>
        <taxon>Fusarium</taxon>
    </lineage>
</organism>